<dbReference type="KEGG" id="ntg:NSCAC_1387"/>
<reference evidence="1 2" key="1">
    <citation type="submission" date="2020-03" db="EMBL/GenBank/DDBJ databases">
        <authorList>
            <person name="Picone N."/>
        </authorList>
    </citation>
    <scope>NUCLEOTIDE SEQUENCE [LARGE SCALE GENOMIC DNA]</scope>
    <source>
        <strain evidence="1">NSCAC1</strain>
    </source>
</reference>
<evidence type="ECO:0000313" key="1">
    <source>
        <dbReference type="EMBL" id="CAB1276869.1"/>
    </source>
</evidence>
<gene>
    <name evidence="1" type="ORF">NSCAC_1387</name>
</gene>
<dbReference type="Proteomes" id="UP000516072">
    <property type="component" value="Chromosome"/>
</dbReference>
<dbReference type="AlphaFoldDB" id="A0A7G1QAS3"/>
<dbReference type="Gene3D" id="2.20.130.30">
    <property type="entry name" value="Protein of unknown function DUF2782"/>
    <property type="match status" value="1"/>
</dbReference>
<keyword evidence="2" id="KW-1185">Reference proteome</keyword>
<proteinExistence type="predicted"/>
<evidence type="ECO:0008006" key="3">
    <source>
        <dbReference type="Google" id="ProtNLM"/>
    </source>
</evidence>
<dbReference type="RefSeq" id="WP_232085910.1">
    <property type="nucleotide sequence ID" value="NZ_LR778175.1"/>
</dbReference>
<name>A0A7G1QAS3_9GAMM</name>
<accession>A0A7G1QAS3</accession>
<protein>
    <recommendedName>
        <fullName evidence="3">DUF2782 domain-containing protein</fullName>
    </recommendedName>
</protein>
<dbReference type="InterPro" id="IPR021357">
    <property type="entry name" value="DUF2782"/>
</dbReference>
<organism evidence="1 2">
    <name type="scientific">Candidatus Nitrosacidococcus tergens</name>
    <dbReference type="NCBI Taxonomy" id="553981"/>
    <lineage>
        <taxon>Bacteria</taxon>
        <taxon>Pseudomonadati</taxon>
        <taxon>Pseudomonadota</taxon>
        <taxon>Gammaproteobacteria</taxon>
        <taxon>Chromatiales</taxon>
        <taxon>Chromatiaceae</taxon>
        <taxon>Candidatus Nitrosacidococcus</taxon>
    </lineage>
</organism>
<dbReference type="Pfam" id="PF11191">
    <property type="entry name" value="DUF2782"/>
    <property type="match status" value="1"/>
</dbReference>
<evidence type="ECO:0000313" key="2">
    <source>
        <dbReference type="Proteomes" id="UP000516072"/>
    </source>
</evidence>
<sequence length="123" mass="13484">MRILNYLSILALILGVSFATLGFAVDDIDDIENSLPDLGAPAAPDQAGDSTGPEVKIIQDGNTQVKEYRLNGKLYKVKVTPAVGPSYYLVDINGKGDFEKRFNTGPNLEDTDLVTPSWVFFRF</sequence>
<dbReference type="EMBL" id="LR778175">
    <property type="protein sequence ID" value="CAB1276869.1"/>
    <property type="molecule type" value="Genomic_DNA"/>
</dbReference>